<keyword evidence="1" id="KW-1133">Transmembrane helix</keyword>
<reference evidence="2" key="1">
    <citation type="submission" date="2018-05" db="EMBL/GenBank/DDBJ databases">
        <title>Draft genome of Mucuna pruriens seed.</title>
        <authorList>
            <person name="Nnadi N.E."/>
            <person name="Vos R."/>
            <person name="Hasami M.H."/>
            <person name="Devisetty U.K."/>
            <person name="Aguiy J.C."/>
        </authorList>
    </citation>
    <scope>NUCLEOTIDE SEQUENCE [LARGE SCALE GENOMIC DNA]</scope>
    <source>
        <strain evidence="2">JCA_2017</strain>
    </source>
</reference>
<dbReference type="Proteomes" id="UP000257109">
    <property type="component" value="Unassembled WGS sequence"/>
</dbReference>
<dbReference type="EMBL" id="QJKJ01009282">
    <property type="protein sequence ID" value="RDX77089.1"/>
    <property type="molecule type" value="Genomic_DNA"/>
</dbReference>
<gene>
    <name evidence="2" type="ORF">CR513_42845</name>
</gene>
<sequence length="112" mass="13009">MERLKVRVPKESLHILVRLSLVVTIHIMRVTFLWLVGKIGICILPHPKLYNEKREIVVDKQVPMTFTLGKYVDEVKGEPDMNMEREFMDSIKRLKEHGTKSGRVDPQTRIAG</sequence>
<comment type="caution">
    <text evidence="2">The sequence shown here is derived from an EMBL/GenBank/DDBJ whole genome shotgun (WGS) entry which is preliminary data.</text>
</comment>
<evidence type="ECO:0000256" key="1">
    <source>
        <dbReference type="SAM" id="Phobius"/>
    </source>
</evidence>
<keyword evidence="1" id="KW-0472">Membrane</keyword>
<keyword evidence="3" id="KW-1185">Reference proteome</keyword>
<feature type="transmembrane region" description="Helical" evidence="1">
    <location>
        <begin position="12"/>
        <end position="36"/>
    </location>
</feature>
<organism evidence="2 3">
    <name type="scientific">Mucuna pruriens</name>
    <name type="common">Velvet bean</name>
    <name type="synonym">Dolichos pruriens</name>
    <dbReference type="NCBI Taxonomy" id="157652"/>
    <lineage>
        <taxon>Eukaryota</taxon>
        <taxon>Viridiplantae</taxon>
        <taxon>Streptophyta</taxon>
        <taxon>Embryophyta</taxon>
        <taxon>Tracheophyta</taxon>
        <taxon>Spermatophyta</taxon>
        <taxon>Magnoliopsida</taxon>
        <taxon>eudicotyledons</taxon>
        <taxon>Gunneridae</taxon>
        <taxon>Pentapetalae</taxon>
        <taxon>rosids</taxon>
        <taxon>fabids</taxon>
        <taxon>Fabales</taxon>
        <taxon>Fabaceae</taxon>
        <taxon>Papilionoideae</taxon>
        <taxon>50 kb inversion clade</taxon>
        <taxon>NPAAA clade</taxon>
        <taxon>indigoferoid/millettioid clade</taxon>
        <taxon>Phaseoleae</taxon>
        <taxon>Mucuna</taxon>
    </lineage>
</organism>
<evidence type="ECO:0000313" key="2">
    <source>
        <dbReference type="EMBL" id="RDX77089.1"/>
    </source>
</evidence>
<protein>
    <submittedName>
        <fullName evidence="2">Uncharacterized protein</fullName>
    </submittedName>
</protein>
<evidence type="ECO:0000313" key="3">
    <source>
        <dbReference type="Proteomes" id="UP000257109"/>
    </source>
</evidence>
<feature type="non-terminal residue" evidence="2">
    <location>
        <position position="1"/>
    </location>
</feature>
<accession>A0A371FFL6</accession>
<name>A0A371FFL6_MUCPR</name>
<keyword evidence="1" id="KW-0812">Transmembrane</keyword>
<proteinExistence type="predicted"/>
<dbReference type="AlphaFoldDB" id="A0A371FFL6"/>